<accession>A0A7S0XF89</accession>
<evidence type="ECO:0000256" key="2">
    <source>
        <dbReference type="SAM" id="MobiDB-lite"/>
    </source>
</evidence>
<reference evidence="3" key="1">
    <citation type="submission" date="2021-01" db="EMBL/GenBank/DDBJ databases">
        <authorList>
            <person name="Corre E."/>
            <person name="Pelletier E."/>
            <person name="Niang G."/>
            <person name="Scheremetjew M."/>
            <person name="Finn R."/>
            <person name="Kale V."/>
            <person name="Holt S."/>
            <person name="Cochrane G."/>
            <person name="Meng A."/>
            <person name="Brown T."/>
            <person name="Cohen L."/>
        </authorList>
    </citation>
    <scope>NUCLEOTIDE SEQUENCE</scope>
    <source>
        <strain evidence="3">UTEXLB2642</strain>
    </source>
</reference>
<gene>
    <name evidence="3" type="ORF">CNEB1095_LOCUS1097</name>
</gene>
<proteinExistence type="predicted"/>
<evidence type="ECO:0000256" key="1">
    <source>
        <dbReference type="SAM" id="Coils"/>
    </source>
</evidence>
<name>A0A7S0XF89_9STRA</name>
<dbReference type="AlphaFoldDB" id="A0A7S0XF89"/>
<sequence length="291" mass="34543">MNSYHNNYHHTNLQMGLNPALMNLSDHYLNPNLGLGLSNYSLMPQKSDKVRRNVWTDKKNAALVEIVKKSPYPTPWRPKHGTNKEVWVDIAKQINSMPEIFDFPILWEAAKEQLLKLIDRQKMRRSIGDFEVKNPTEKYIDEMIKHMLAEDAEKAMTVARQKERNENKRLREENKEIKPLPRRRKRSSLKGLSMEELINITKANLTSQTFDDSAQDGRMIEQAFQEERERIQQEYIDEKERIRDNREKERDDLLIQRDQLFLKFVQDQVSSFDKMVKSTENLHKHISQILL</sequence>
<feature type="compositionally biased region" description="Basic and acidic residues" evidence="2">
    <location>
        <begin position="161"/>
        <end position="179"/>
    </location>
</feature>
<feature type="region of interest" description="Disordered" evidence="2">
    <location>
        <begin position="161"/>
        <end position="186"/>
    </location>
</feature>
<dbReference type="EMBL" id="HBFD01001703">
    <property type="protein sequence ID" value="CAD8714937.1"/>
    <property type="molecule type" value="Transcribed_RNA"/>
</dbReference>
<evidence type="ECO:0000313" key="3">
    <source>
        <dbReference type="EMBL" id="CAD8714937.1"/>
    </source>
</evidence>
<keyword evidence="1" id="KW-0175">Coiled coil</keyword>
<organism evidence="3">
    <name type="scientific">Chromulina nebulosa</name>
    <dbReference type="NCBI Taxonomy" id="96789"/>
    <lineage>
        <taxon>Eukaryota</taxon>
        <taxon>Sar</taxon>
        <taxon>Stramenopiles</taxon>
        <taxon>Ochrophyta</taxon>
        <taxon>Chrysophyceae</taxon>
        <taxon>Chromulinales</taxon>
        <taxon>Chromulinaceae</taxon>
        <taxon>Chromulina</taxon>
    </lineage>
</organism>
<protein>
    <submittedName>
        <fullName evidence="3">Uncharacterized protein</fullName>
    </submittedName>
</protein>
<feature type="coiled-coil region" evidence="1">
    <location>
        <begin position="221"/>
        <end position="256"/>
    </location>
</feature>